<keyword evidence="2" id="KW-1185">Reference proteome</keyword>
<sequence length="312" mass="36305">MREPATFKRLRNADVAVVQDNSDQQYWWMLRSLPAIEYLDFSTFTYPTSWRTLNTGGEFPSYTNQYDYLNYDYKVLGQIKEEAFTDDLVVVTTEYYEGETEYSIDHLVSRYASRPETLLVVTNAKRFTPRGGQRPLYQEQFVESLGSYDRLYAAYESVYKNTGWGLPLMDTKNLFVQDNANLYEFVSGETVQTAEDLFAALPDAPYLPLYDVFGSIFGREDEYGSVPLGEDDIVGLQRWLRRRIEWERGTAREVAEDLNRAVSRDGQTFDLSYAMPHRSPVIRNAVEKADEIDSDESSIHKRYQAWLRQKDQ</sequence>
<accession>A0AAV3S9C4</accession>
<dbReference type="EMBL" id="BAAABL010000055">
    <property type="protein sequence ID" value="GAA0304649.1"/>
    <property type="molecule type" value="Genomic_DNA"/>
</dbReference>
<gene>
    <name evidence="1" type="ORF">GCM10009066_18170</name>
</gene>
<evidence type="ECO:0000313" key="1">
    <source>
        <dbReference type="EMBL" id="GAA0304649.1"/>
    </source>
</evidence>
<protein>
    <submittedName>
        <fullName evidence="1">Uncharacterized protein</fullName>
    </submittedName>
</protein>
<dbReference type="Proteomes" id="UP001500837">
    <property type="component" value="Unassembled WGS sequence"/>
</dbReference>
<proteinExistence type="predicted"/>
<organism evidence="1 2">
    <name type="scientific">Halarchaeum salinum</name>
    <dbReference type="NCBI Taxonomy" id="489912"/>
    <lineage>
        <taxon>Archaea</taxon>
        <taxon>Methanobacteriati</taxon>
        <taxon>Methanobacteriota</taxon>
        <taxon>Stenosarchaea group</taxon>
        <taxon>Halobacteria</taxon>
        <taxon>Halobacteriales</taxon>
        <taxon>Halobacteriaceae</taxon>
    </lineage>
</organism>
<name>A0AAV3S9C4_9EURY</name>
<comment type="caution">
    <text evidence="1">The sequence shown here is derived from an EMBL/GenBank/DDBJ whole genome shotgun (WGS) entry which is preliminary data.</text>
</comment>
<evidence type="ECO:0000313" key="2">
    <source>
        <dbReference type="Proteomes" id="UP001500837"/>
    </source>
</evidence>
<dbReference type="RefSeq" id="WP_211313471.1">
    <property type="nucleotide sequence ID" value="NZ_BAAABL010000055.1"/>
</dbReference>
<reference evidence="1 2" key="1">
    <citation type="journal article" date="2019" name="Int. J. Syst. Evol. Microbiol.">
        <title>The Global Catalogue of Microorganisms (GCM) 10K type strain sequencing project: providing services to taxonomists for standard genome sequencing and annotation.</title>
        <authorList>
            <consortium name="The Broad Institute Genomics Platform"/>
            <consortium name="The Broad Institute Genome Sequencing Center for Infectious Disease"/>
            <person name="Wu L."/>
            <person name="Ma J."/>
        </authorList>
    </citation>
    <scope>NUCLEOTIDE SEQUENCE [LARGE SCALE GENOMIC DNA]</scope>
    <source>
        <strain evidence="1 2">JCM 16330</strain>
    </source>
</reference>
<dbReference type="AlphaFoldDB" id="A0AAV3S9C4"/>